<dbReference type="EMBL" id="AFNH02001094">
    <property type="protein sequence ID" value="EZG44456.1"/>
    <property type="molecule type" value="Genomic_DNA"/>
</dbReference>
<dbReference type="GeneID" id="22915153"/>
<reference evidence="1" key="1">
    <citation type="submission" date="2013-12" db="EMBL/GenBank/DDBJ databases">
        <authorList>
            <person name="Omoto C.K."/>
            <person name="Sibley D."/>
            <person name="Venepally P."/>
            <person name="Hadjithomas M."/>
            <person name="Karamycheva S."/>
            <person name="Brunk B."/>
            <person name="Roos D."/>
            <person name="Caler E."/>
            <person name="Lorenzi H."/>
        </authorList>
    </citation>
    <scope>NUCLEOTIDE SEQUENCE</scope>
</reference>
<organism evidence="1 2">
    <name type="scientific">Gregarina niphandrodes</name>
    <name type="common">Septate eugregarine</name>
    <dbReference type="NCBI Taxonomy" id="110365"/>
    <lineage>
        <taxon>Eukaryota</taxon>
        <taxon>Sar</taxon>
        <taxon>Alveolata</taxon>
        <taxon>Apicomplexa</taxon>
        <taxon>Conoidasida</taxon>
        <taxon>Gregarinasina</taxon>
        <taxon>Eugregarinorida</taxon>
        <taxon>Gregarinidae</taxon>
        <taxon>Gregarina</taxon>
    </lineage>
</organism>
<evidence type="ECO:0000313" key="1">
    <source>
        <dbReference type="EMBL" id="EZG44456.1"/>
    </source>
</evidence>
<dbReference type="AlphaFoldDB" id="A0A023AZW0"/>
<sequence length="516" mass="56908">MKGLGCVGRKGRGALLASLLVDGVRPSTDGCVARMITIGSVDEAKRAAGAVVEVAVIAPPEKFAAASDDPTKFDWMMDAHRLHVYRETRATKPSRCVERLMGHSLEQYLEWEKATVADEICEEAFGVNLPQLLSDLFDRDNDQQLSAVPWSPPQTYGIRQLSADERVHLYARMPADWQSVLDNSSDSDLEDDMEDDDLEVGGKVGLCHLSFRKPYLPQLNLPRLSLFSSADIRQLKLRDLGACCTSRGVLLCLAAAAVTGTVVGGSVIAFSGSTGEGVSVDDAESARTRDLLKEVRVREDICALFWNDLALRTATPAMYDSWRGAPWCNGYSGRLVCGSTATLSELTAKAIANAKTVDAELTRGLSCYNFRSPFKHDLPTVWEAVVRHDAPELCAVVCDTLSTTLQRRGRYLAKKFDIKGAGKKANRIDEEVLGQFTHNKNCSRAYVVSQLSPADPQCNCTVGILNCFARYRGGVEIRWGDLIDFETNEEQLSKHVSGYHREGYKINRCDFECFEK</sequence>
<dbReference type="Proteomes" id="UP000019763">
    <property type="component" value="Unassembled WGS sequence"/>
</dbReference>
<dbReference type="RefSeq" id="XP_011134176.1">
    <property type="nucleotide sequence ID" value="XM_011135874.1"/>
</dbReference>
<name>A0A023AZW0_GRENI</name>
<proteinExistence type="predicted"/>
<accession>A0A023AZW0</accession>
<comment type="caution">
    <text evidence="1">The sequence shown here is derived from an EMBL/GenBank/DDBJ whole genome shotgun (WGS) entry which is preliminary data.</text>
</comment>
<protein>
    <submittedName>
        <fullName evidence="1">Uncharacterized protein</fullName>
    </submittedName>
</protein>
<evidence type="ECO:0000313" key="2">
    <source>
        <dbReference type="Proteomes" id="UP000019763"/>
    </source>
</evidence>
<keyword evidence="2" id="KW-1185">Reference proteome</keyword>
<gene>
    <name evidence="1" type="ORF">GNI_147180</name>
</gene>
<dbReference type="VEuPathDB" id="CryptoDB:GNI_147180"/>